<dbReference type="AlphaFoldDB" id="A0A6J4PLC4"/>
<gene>
    <name evidence="2" type="ORF">AVDCRST_MAG75-3233</name>
</gene>
<dbReference type="PANTHER" id="PTHR36456">
    <property type="entry name" value="UPF0232 PROTEIN SCO3875"/>
    <property type="match status" value="1"/>
</dbReference>
<sequence>MTELPAADLPPDPPARGAADLPPRSVSDSPARNAPEPSLGTPIEHDPTGLGLARSIAESLGAQARRRRRRPERTGRTEPQSSSAHPDNRDPQTLAAAMNRLVDSKGWSTEISVHTLLARWPALVGATNAAHSIPVSYRDAVLTVRADSSVWASSLRAMAPQLVAILNDKLGDGTVARVHVQGPDAPSWKKGRLSIRDGRGPRDTYG</sequence>
<reference evidence="2" key="1">
    <citation type="submission" date="2020-02" db="EMBL/GenBank/DDBJ databases">
        <authorList>
            <person name="Meier V. D."/>
        </authorList>
    </citation>
    <scope>NUCLEOTIDE SEQUENCE</scope>
    <source>
        <strain evidence="2">AVDCRST_MAG75</strain>
    </source>
</reference>
<feature type="region of interest" description="Disordered" evidence="1">
    <location>
        <begin position="187"/>
        <end position="206"/>
    </location>
</feature>
<dbReference type="PANTHER" id="PTHR36456:SF1">
    <property type="entry name" value="UPF0232 PROTEIN SCO3875"/>
    <property type="match status" value="1"/>
</dbReference>
<feature type="region of interest" description="Disordered" evidence="1">
    <location>
        <begin position="1"/>
        <end position="91"/>
    </location>
</feature>
<accession>A0A6J4PLC4</accession>
<dbReference type="Pfam" id="PF05258">
    <property type="entry name" value="DciA"/>
    <property type="match status" value="1"/>
</dbReference>
<proteinExistence type="predicted"/>
<name>A0A6J4PLC4_9ACTN</name>
<dbReference type="InterPro" id="IPR007922">
    <property type="entry name" value="DciA-like"/>
</dbReference>
<evidence type="ECO:0000256" key="1">
    <source>
        <dbReference type="SAM" id="MobiDB-lite"/>
    </source>
</evidence>
<dbReference type="EMBL" id="CADCUO010000234">
    <property type="protein sequence ID" value="CAA9417790.1"/>
    <property type="molecule type" value="Genomic_DNA"/>
</dbReference>
<feature type="compositionally biased region" description="Basic and acidic residues" evidence="1">
    <location>
        <begin position="194"/>
        <end position="206"/>
    </location>
</feature>
<protein>
    <submittedName>
        <fullName evidence="2">Zn-ribbon-containing, possibly RNA-binding protein and truncated derivatives</fullName>
    </submittedName>
</protein>
<organism evidence="2">
    <name type="scientific">uncultured Propionibacteriaceae bacterium</name>
    <dbReference type="NCBI Taxonomy" id="257457"/>
    <lineage>
        <taxon>Bacteria</taxon>
        <taxon>Bacillati</taxon>
        <taxon>Actinomycetota</taxon>
        <taxon>Actinomycetes</taxon>
        <taxon>Propionibacteriales</taxon>
        <taxon>Propionibacteriaceae</taxon>
        <taxon>environmental samples</taxon>
    </lineage>
</organism>
<evidence type="ECO:0000313" key="2">
    <source>
        <dbReference type="EMBL" id="CAA9417790.1"/>
    </source>
</evidence>